<protein>
    <submittedName>
        <fullName evidence="1">Uncharacterized protein</fullName>
    </submittedName>
</protein>
<reference evidence="1" key="1">
    <citation type="submission" date="2021-10" db="EMBL/GenBank/DDBJ databases">
        <title>Melipona bicolor Genome sequencing and assembly.</title>
        <authorList>
            <person name="Araujo N.S."/>
            <person name="Arias M.C."/>
        </authorList>
    </citation>
    <scope>NUCLEOTIDE SEQUENCE</scope>
    <source>
        <strain evidence="1">USP_2M_L1-L4_2017</strain>
        <tissue evidence="1">Whole body</tissue>
    </source>
</reference>
<dbReference type="AlphaFoldDB" id="A0AA40KQP1"/>
<keyword evidence="2" id="KW-1185">Reference proteome</keyword>
<dbReference type="EMBL" id="JAHYIQ010000009">
    <property type="protein sequence ID" value="KAK1129239.1"/>
    <property type="molecule type" value="Genomic_DNA"/>
</dbReference>
<evidence type="ECO:0000313" key="2">
    <source>
        <dbReference type="Proteomes" id="UP001177670"/>
    </source>
</evidence>
<comment type="caution">
    <text evidence="1">The sequence shown here is derived from an EMBL/GenBank/DDBJ whole genome shotgun (WGS) entry which is preliminary data.</text>
</comment>
<sequence>MPFRHADGTHALFDLGQVKLRVRRVSVLRRPTIRPMADAGTVQRPPKPLSHRINIHGVSCAGLRRKRNADA</sequence>
<feature type="non-terminal residue" evidence="1">
    <location>
        <position position="71"/>
    </location>
</feature>
<accession>A0AA40KQP1</accession>
<gene>
    <name evidence="1" type="ORF">K0M31_020368</name>
</gene>
<organism evidence="1 2">
    <name type="scientific">Melipona bicolor</name>
    <dbReference type="NCBI Taxonomy" id="60889"/>
    <lineage>
        <taxon>Eukaryota</taxon>
        <taxon>Metazoa</taxon>
        <taxon>Ecdysozoa</taxon>
        <taxon>Arthropoda</taxon>
        <taxon>Hexapoda</taxon>
        <taxon>Insecta</taxon>
        <taxon>Pterygota</taxon>
        <taxon>Neoptera</taxon>
        <taxon>Endopterygota</taxon>
        <taxon>Hymenoptera</taxon>
        <taxon>Apocrita</taxon>
        <taxon>Aculeata</taxon>
        <taxon>Apoidea</taxon>
        <taxon>Anthophila</taxon>
        <taxon>Apidae</taxon>
        <taxon>Melipona</taxon>
    </lineage>
</organism>
<dbReference type="Proteomes" id="UP001177670">
    <property type="component" value="Unassembled WGS sequence"/>
</dbReference>
<proteinExistence type="predicted"/>
<name>A0AA40KQP1_9HYME</name>
<evidence type="ECO:0000313" key="1">
    <source>
        <dbReference type="EMBL" id="KAK1129239.1"/>
    </source>
</evidence>